<dbReference type="InterPro" id="IPR011993">
    <property type="entry name" value="PH-like_dom_sf"/>
</dbReference>
<dbReference type="InterPro" id="IPR000299">
    <property type="entry name" value="FERM_domain"/>
</dbReference>
<keyword evidence="4" id="KW-1185">Reference proteome</keyword>
<gene>
    <name evidence="3 5 6" type="ORF">SRAE_1000286100</name>
</gene>
<dbReference type="PANTHER" id="PTHR23280:SF27">
    <property type="entry name" value="TYROSINE-PROTEIN PHOSPHATASE NON-RECEPTOR TYPE"/>
    <property type="match status" value="1"/>
</dbReference>
<dbReference type="SMART" id="SM00295">
    <property type="entry name" value="B41"/>
    <property type="match status" value="1"/>
</dbReference>
<dbReference type="WBParaSite" id="SRAE_1000286100.1">
    <property type="protein sequence ID" value="SRAE_1000286100.1"/>
    <property type="gene ID" value="WBGene00259478"/>
</dbReference>
<reference evidence="5" key="2">
    <citation type="submission" date="2020-12" db="UniProtKB">
        <authorList>
            <consortium name="WormBaseParasite"/>
        </authorList>
    </citation>
    <scope>IDENTIFICATION</scope>
</reference>
<dbReference type="STRING" id="34506.A0A090L8Y2"/>
<organism evidence="3">
    <name type="scientific">Strongyloides ratti</name>
    <name type="common">Parasitic roundworm</name>
    <dbReference type="NCBI Taxonomy" id="34506"/>
    <lineage>
        <taxon>Eukaryota</taxon>
        <taxon>Metazoa</taxon>
        <taxon>Ecdysozoa</taxon>
        <taxon>Nematoda</taxon>
        <taxon>Chromadorea</taxon>
        <taxon>Rhabditida</taxon>
        <taxon>Tylenchina</taxon>
        <taxon>Panagrolaimomorpha</taxon>
        <taxon>Strongyloidoidea</taxon>
        <taxon>Strongyloididae</taxon>
        <taxon>Strongyloides</taxon>
    </lineage>
</organism>
<dbReference type="OrthoDB" id="6589456at2759"/>
<dbReference type="Pfam" id="PF09380">
    <property type="entry name" value="FERM_C"/>
    <property type="match status" value="1"/>
</dbReference>
<dbReference type="WormBase" id="SRAE_1000286100">
    <property type="protein sequence ID" value="SRP08934"/>
    <property type="gene ID" value="WBGene00259478"/>
</dbReference>
<dbReference type="SUPFAM" id="SSF47031">
    <property type="entry name" value="Second domain of FERM"/>
    <property type="match status" value="1"/>
</dbReference>
<feature type="region of interest" description="Disordered" evidence="1">
    <location>
        <begin position="352"/>
        <end position="415"/>
    </location>
</feature>
<evidence type="ECO:0000313" key="3">
    <source>
        <dbReference type="EMBL" id="CEF64608.1"/>
    </source>
</evidence>
<dbReference type="EMBL" id="LN609528">
    <property type="protein sequence ID" value="CEF64608.1"/>
    <property type="molecule type" value="Genomic_DNA"/>
</dbReference>
<dbReference type="Pfam" id="PF09379">
    <property type="entry name" value="FERM_N"/>
    <property type="match status" value="1"/>
</dbReference>
<dbReference type="CTD" id="36376973"/>
<dbReference type="InterPro" id="IPR019749">
    <property type="entry name" value="Band_41_domain"/>
</dbReference>
<dbReference type="Gene3D" id="2.30.29.30">
    <property type="entry name" value="Pleckstrin-homology domain (PH domain)/Phosphotyrosine-binding domain (PTB)"/>
    <property type="match status" value="1"/>
</dbReference>
<dbReference type="Gene3D" id="3.10.20.90">
    <property type="entry name" value="Phosphatidylinositol 3-kinase Catalytic Subunit, Chain A, domain 1"/>
    <property type="match status" value="1"/>
</dbReference>
<dbReference type="GO" id="GO:0005856">
    <property type="term" value="C:cytoskeleton"/>
    <property type="evidence" value="ECO:0007669"/>
    <property type="project" value="TreeGrafter"/>
</dbReference>
<feature type="compositionally biased region" description="Polar residues" evidence="1">
    <location>
        <begin position="364"/>
        <end position="388"/>
    </location>
</feature>
<dbReference type="InterPro" id="IPR018980">
    <property type="entry name" value="FERM_PH-like_C"/>
</dbReference>
<evidence type="ECO:0000313" key="4">
    <source>
        <dbReference type="Proteomes" id="UP000035682"/>
    </source>
</evidence>
<dbReference type="OMA" id="VNHIATE"/>
<dbReference type="InterPro" id="IPR029071">
    <property type="entry name" value="Ubiquitin-like_domsf"/>
</dbReference>
<reference evidence="3 4" key="1">
    <citation type="submission" date="2014-09" db="EMBL/GenBank/DDBJ databases">
        <authorList>
            <person name="Martin A.A."/>
        </authorList>
    </citation>
    <scope>NUCLEOTIDE SEQUENCE</scope>
    <source>
        <strain evidence="4">ED321</strain>
        <strain evidence="3">ED321 Heterogonic</strain>
    </source>
</reference>
<protein>
    <submittedName>
        <fullName evidence="5">FERM domain-containing protein</fullName>
    </submittedName>
</protein>
<evidence type="ECO:0000256" key="1">
    <source>
        <dbReference type="SAM" id="MobiDB-lite"/>
    </source>
</evidence>
<dbReference type="InterPro" id="IPR018979">
    <property type="entry name" value="FERM_N"/>
</dbReference>
<dbReference type="PROSITE" id="PS50057">
    <property type="entry name" value="FERM_3"/>
    <property type="match status" value="1"/>
</dbReference>
<evidence type="ECO:0000259" key="2">
    <source>
        <dbReference type="PROSITE" id="PS50057"/>
    </source>
</evidence>
<proteinExistence type="predicted"/>
<dbReference type="GO" id="GO:0031032">
    <property type="term" value="P:actomyosin structure organization"/>
    <property type="evidence" value="ECO:0007669"/>
    <property type="project" value="TreeGrafter"/>
</dbReference>
<dbReference type="SMART" id="SM01196">
    <property type="entry name" value="FERM_C"/>
    <property type="match status" value="1"/>
</dbReference>
<dbReference type="PANTHER" id="PTHR23280">
    <property type="entry name" value="4.1 G PROTEIN"/>
    <property type="match status" value="1"/>
</dbReference>
<dbReference type="Proteomes" id="UP000035682">
    <property type="component" value="Unplaced"/>
</dbReference>
<dbReference type="InterPro" id="IPR035963">
    <property type="entry name" value="FERM_2"/>
</dbReference>
<dbReference type="Gene3D" id="1.20.80.10">
    <property type="match status" value="1"/>
</dbReference>
<dbReference type="RefSeq" id="XP_024503809.1">
    <property type="nucleotide sequence ID" value="XM_024649987.1"/>
</dbReference>
<evidence type="ECO:0000313" key="6">
    <source>
        <dbReference type="WormBase" id="SRAE_1000286100"/>
    </source>
</evidence>
<dbReference type="PRINTS" id="PR00935">
    <property type="entry name" value="BAND41"/>
</dbReference>
<feature type="domain" description="FERM" evidence="2">
    <location>
        <begin position="36"/>
        <end position="317"/>
    </location>
</feature>
<evidence type="ECO:0000313" key="5">
    <source>
        <dbReference type="WBParaSite" id="SRAE_1000286100.1"/>
    </source>
</evidence>
<dbReference type="InterPro" id="IPR019748">
    <property type="entry name" value="FERM_central"/>
</dbReference>
<dbReference type="Pfam" id="PF00373">
    <property type="entry name" value="FERM_M"/>
    <property type="match status" value="1"/>
</dbReference>
<sequence>MKEKNSTNQGEEFYNTSGEVILHSNTQPGVKEKDLHSAIVHFLDGTKSTYFLHKNSEGIVLLDLVSKSLNLIERDYFALSYLDNGIKYWIYNDKKISKKVKGEWEFKFEVKFFPPDPDMLNDDVARYLLFLQIREDVYKGSIPLSMPFAASLAGFVMQSLHGDFVDSPNYGEKIDKALILPNTITSEFVDKVKEAHQQQKGLTPSDMERCYLELAKQLSLYGVVMFPLKELKDKPTHVGVSASSVNIYRNQVREHRFIWQDIIKVAYRRNNFEVKVKPGVLKEKKEALWHGKTDDYKSAKRIWKCCVEYHTFFRLIQAEDDKKGFFKFGSKRFSYKGRTQFQSKINASIHNNGDEVQSKDSQHLNDASTLSEVNTSEFINSPGKSYTISETTPKKKTRKSSTSTSSSDSDDAVIVDKRHINSPSKIPNNISCYEEKEYPLEKKNDLPFIPVEKVNDSLNDERTTKHSSNCNNTIPVVEITENQSTNKFVPTTHVSTWKEVEDGPETVTEDYDEDGNKIMTITKRQHVKTVVQKEIYKTVEVPLNQLDEYIEQQHKENVENIDNEILSNQSYTVGNCTVDTIKYKGNRDGVYGTHTLHKIFYKNDSTIDHDDLLDSAILQTTEKRK</sequence>
<dbReference type="CDD" id="cd14473">
    <property type="entry name" value="FERM_B-lobe"/>
    <property type="match status" value="1"/>
</dbReference>
<feature type="compositionally biased region" description="Basic and acidic residues" evidence="1">
    <location>
        <begin position="352"/>
        <end position="363"/>
    </location>
</feature>
<dbReference type="AlphaFoldDB" id="A0A090L8Y2"/>
<dbReference type="SUPFAM" id="SSF50729">
    <property type="entry name" value="PH domain-like"/>
    <property type="match status" value="1"/>
</dbReference>
<name>A0A090L8Y2_STRRB</name>
<accession>A0A090L8Y2</accession>
<dbReference type="GeneID" id="36376973"/>
<dbReference type="InterPro" id="IPR014352">
    <property type="entry name" value="FERM/acyl-CoA-bd_prot_sf"/>
</dbReference>
<dbReference type="SUPFAM" id="SSF54236">
    <property type="entry name" value="Ubiquitin-like"/>
    <property type="match status" value="1"/>
</dbReference>